<dbReference type="GO" id="GO:0004831">
    <property type="term" value="F:tyrosine-tRNA ligase activity"/>
    <property type="evidence" value="ECO:0007669"/>
    <property type="project" value="UniProtKB-UniRule"/>
</dbReference>
<evidence type="ECO:0000256" key="4">
    <source>
        <dbReference type="ARBA" id="ARBA00022884"/>
    </source>
</evidence>
<dbReference type="InterPro" id="IPR002307">
    <property type="entry name" value="Tyr-tRNA-ligase"/>
</dbReference>
<dbReference type="KEGG" id="mcm:MCAL160_1024"/>
<dbReference type="CDD" id="cd00805">
    <property type="entry name" value="TyrRS_core"/>
    <property type="match status" value="1"/>
</dbReference>
<dbReference type="InterPro" id="IPR036986">
    <property type="entry name" value="S4_RNA-bd_sf"/>
</dbReference>
<feature type="short sequence motif" description="'HIGH' region" evidence="8">
    <location>
        <begin position="40"/>
        <end position="49"/>
    </location>
</feature>
<organism evidence="10">
    <name type="scientific">Mycoplasmopsis californica HAZ160_1</name>
    <dbReference type="NCBI Taxonomy" id="1397850"/>
    <lineage>
        <taxon>Bacteria</taxon>
        <taxon>Bacillati</taxon>
        <taxon>Mycoplasmatota</taxon>
        <taxon>Mycoplasmoidales</taxon>
        <taxon>Metamycoplasmataceae</taxon>
        <taxon>Mycoplasmopsis</taxon>
    </lineage>
</organism>
<evidence type="ECO:0000256" key="6">
    <source>
        <dbReference type="ARBA" id="ARBA00023146"/>
    </source>
</evidence>
<keyword evidence="3 8" id="KW-0067">ATP-binding</keyword>
<dbReference type="PROSITE" id="PS00178">
    <property type="entry name" value="AA_TRNA_LIGASE_I"/>
    <property type="match status" value="1"/>
</dbReference>
<evidence type="ECO:0000256" key="1">
    <source>
        <dbReference type="ARBA" id="ARBA00022598"/>
    </source>
</evidence>
<dbReference type="Pfam" id="PF00579">
    <property type="entry name" value="tRNA-synt_1b"/>
    <property type="match status" value="1"/>
</dbReference>
<dbReference type="PANTHER" id="PTHR11766:SF0">
    <property type="entry name" value="TYROSINE--TRNA LIGASE, MITOCHONDRIAL"/>
    <property type="match status" value="1"/>
</dbReference>
<dbReference type="HAMAP" id="MF_02006">
    <property type="entry name" value="Tyr_tRNA_synth_type1"/>
    <property type="match status" value="1"/>
</dbReference>
<feature type="binding site" evidence="8">
    <location>
        <position position="35"/>
    </location>
    <ligand>
        <name>L-tyrosine</name>
        <dbReference type="ChEBI" id="CHEBI:58315"/>
    </ligand>
</feature>
<dbReference type="Gene3D" id="3.40.50.620">
    <property type="entry name" value="HUPs"/>
    <property type="match status" value="1"/>
</dbReference>
<comment type="catalytic activity">
    <reaction evidence="7 8">
        <text>tRNA(Tyr) + L-tyrosine + ATP = L-tyrosyl-tRNA(Tyr) + AMP + diphosphate + H(+)</text>
        <dbReference type="Rhea" id="RHEA:10220"/>
        <dbReference type="Rhea" id="RHEA-COMP:9706"/>
        <dbReference type="Rhea" id="RHEA-COMP:9707"/>
        <dbReference type="ChEBI" id="CHEBI:15378"/>
        <dbReference type="ChEBI" id="CHEBI:30616"/>
        <dbReference type="ChEBI" id="CHEBI:33019"/>
        <dbReference type="ChEBI" id="CHEBI:58315"/>
        <dbReference type="ChEBI" id="CHEBI:78442"/>
        <dbReference type="ChEBI" id="CHEBI:78536"/>
        <dbReference type="ChEBI" id="CHEBI:456215"/>
        <dbReference type="EC" id="6.1.1.1"/>
    </reaction>
</comment>
<comment type="function">
    <text evidence="8">Catalyzes the attachment of tyrosine to tRNA(Tyr) in a two-step reaction: tyrosine is first activated by ATP to form Tyr-AMP and then transferred to the acceptor end of tRNA(Tyr).</text>
</comment>
<dbReference type="SUPFAM" id="SSF52374">
    <property type="entry name" value="Nucleotidylyl transferase"/>
    <property type="match status" value="1"/>
</dbReference>
<evidence type="ECO:0000256" key="3">
    <source>
        <dbReference type="ARBA" id="ARBA00022840"/>
    </source>
</evidence>
<keyword evidence="1 8" id="KW-0436">Ligase</keyword>
<dbReference type="Gene3D" id="1.10.240.10">
    <property type="entry name" value="Tyrosyl-Transfer RNA Synthetase"/>
    <property type="match status" value="1"/>
</dbReference>
<keyword evidence="4" id="KW-0694">RNA-binding</keyword>
<dbReference type="InterPro" id="IPR024107">
    <property type="entry name" value="Tyr-tRNA-ligase_bac_1"/>
</dbReference>
<dbReference type="AlphaFoldDB" id="A0AAT9F8X6"/>
<evidence type="ECO:0000256" key="7">
    <source>
        <dbReference type="ARBA" id="ARBA00048248"/>
    </source>
</evidence>
<dbReference type="GO" id="GO:0005524">
    <property type="term" value="F:ATP binding"/>
    <property type="evidence" value="ECO:0007669"/>
    <property type="project" value="UniProtKB-UniRule"/>
</dbReference>
<reference evidence="10" key="2">
    <citation type="journal article" date="2014" name="Genome Announc.">
        <title>Complete Genome Sequence of Mycoplasma californicum Strain HAZ160_1 from Bovine Mastitic Milk in Japan.</title>
        <authorList>
            <person name="Hata E."/>
            <person name="Murakami K."/>
        </authorList>
    </citation>
    <scope>NUCLEOTIDE SEQUENCE</scope>
    <source>
        <strain evidence="10">HAZ160_1</strain>
    </source>
</reference>
<accession>A0AAT9F8X6</accession>
<dbReference type="PRINTS" id="PR01040">
    <property type="entry name" value="TRNASYNTHTYR"/>
</dbReference>
<sequence length="414" mass="46746">MIMNVLKELKDRGILKQISNEEKFNQLKPSEVAVYAGFDPTAKSLHLGNYIIMATLKRFQIAGFKTYAMVGGATGMIGDPSFRDSERILLDNSQVNENKNKIKLQLSKIGLDVIDNYEIYKDMNILTFLRDVGKLVNISYMLAKDSVSSRINRGLSFTEFAYTLLQGNDFLNLYTNDNIRVQIGGSDQWGNITTGLDMISTVFGDANAKAVGITLNLLTDENGNKIGKSTGGGALWLDKTMSSPYNMYQYLVTQGDFVTEKMLYWFTFLKIEEIAKIIEKHSQNPAKQYAQQRLAYEVVKDIFGEEDAQISKNIASILYSKDFDATQLNVSDIELMQPYLKVVQVHKNANLIEELIGNKILNSKREAREFIQTQALRVDGEAVTESYNFNPKFYQGKFAILKKGKKQAILLKTI</sequence>
<protein>
    <recommendedName>
        <fullName evidence="8">Tyrosine--tRNA ligase</fullName>
        <ecNumber evidence="8">6.1.1.1</ecNumber>
    </recommendedName>
    <alternativeName>
        <fullName evidence="8">Tyrosyl-tRNA synthetase</fullName>
        <shortName evidence="8">TyrRS</shortName>
    </alternativeName>
</protein>
<reference evidence="10" key="4">
    <citation type="submission" date="2024-06" db="EMBL/GenBank/DDBJ databases">
        <authorList>
            <consortium name="Mycoplasma californicum genome sequencing consortium"/>
            <person name="Hata E."/>
            <person name="Tanaka K."/>
            <person name="Tamamura Y."/>
        </authorList>
    </citation>
    <scope>NUCLEOTIDE SEQUENCE</scope>
    <source>
        <strain evidence="10">HAZ160_1</strain>
    </source>
</reference>
<dbReference type="SUPFAM" id="SSF55174">
    <property type="entry name" value="Alpha-L RNA-binding motif"/>
    <property type="match status" value="1"/>
</dbReference>
<dbReference type="FunFam" id="1.10.240.10:FF:000001">
    <property type="entry name" value="Tyrosine--tRNA ligase"/>
    <property type="match status" value="1"/>
</dbReference>
<keyword evidence="2 8" id="KW-0547">Nucleotide-binding</keyword>
<keyword evidence="6 8" id="KW-0030">Aminoacyl-tRNA synthetase</keyword>
<dbReference type="EMBL" id="AP013353">
    <property type="protein sequence ID" value="BAP01329.1"/>
    <property type="molecule type" value="Genomic_DNA"/>
</dbReference>
<evidence type="ECO:0000259" key="9">
    <source>
        <dbReference type="Pfam" id="PF22421"/>
    </source>
</evidence>
<keyword evidence="8" id="KW-0963">Cytoplasm</keyword>
<reference evidence="10" key="3">
    <citation type="journal article" date="2019" name="Vet. Microbiol.">
        <title>Mutations associated with change of susceptibility to lincosamides and/or macrolides in field and laboratory-derived Mycoplasma californicum strains in Japan, and development of a rapid detection method for these mutations.</title>
        <authorList>
            <person name="Hata E."/>
            <person name="Nagai K."/>
            <person name="Murakami K."/>
        </authorList>
    </citation>
    <scope>NUCLEOTIDE SEQUENCE</scope>
    <source>
        <strain evidence="10">HAZ160_1</strain>
    </source>
</reference>
<dbReference type="GO" id="GO:0005829">
    <property type="term" value="C:cytosol"/>
    <property type="evidence" value="ECO:0007669"/>
    <property type="project" value="TreeGrafter"/>
</dbReference>
<dbReference type="InterPro" id="IPR014729">
    <property type="entry name" value="Rossmann-like_a/b/a_fold"/>
</dbReference>
<dbReference type="InterPro" id="IPR054608">
    <property type="entry name" value="SYY-like_C"/>
</dbReference>
<evidence type="ECO:0000256" key="2">
    <source>
        <dbReference type="ARBA" id="ARBA00022741"/>
    </source>
</evidence>
<evidence type="ECO:0000256" key="8">
    <source>
        <dbReference type="HAMAP-Rule" id="MF_02006"/>
    </source>
</evidence>
<feature type="binding site" evidence="8">
    <location>
        <position position="166"/>
    </location>
    <ligand>
        <name>L-tyrosine</name>
        <dbReference type="ChEBI" id="CHEBI:58315"/>
    </ligand>
</feature>
<dbReference type="Pfam" id="PF22421">
    <property type="entry name" value="SYY_C-terminal"/>
    <property type="match status" value="1"/>
</dbReference>
<gene>
    <name evidence="8 10" type="primary">tyrS</name>
    <name evidence="10" type="ORF">MCAL160_1024</name>
</gene>
<dbReference type="InterPro" id="IPR024088">
    <property type="entry name" value="Tyr-tRNA-ligase_bac-type"/>
</dbReference>
<feature type="short sequence motif" description="'KMSKS' region" evidence="8">
    <location>
        <begin position="225"/>
        <end position="229"/>
    </location>
</feature>
<feature type="binding site" evidence="8">
    <location>
        <position position="228"/>
    </location>
    <ligand>
        <name>ATP</name>
        <dbReference type="ChEBI" id="CHEBI:30616"/>
    </ligand>
</feature>
<dbReference type="PANTHER" id="PTHR11766">
    <property type="entry name" value="TYROSYL-TRNA SYNTHETASE"/>
    <property type="match status" value="1"/>
</dbReference>
<feature type="binding site" evidence="8">
    <location>
        <position position="162"/>
    </location>
    <ligand>
        <name>L-tyrosine</name>
        <dbReference type="ChEBI" id="CHEBI:58315"/>
    </ligand>
</feature>
<dbReference type="NCBIfam" id="TIGR00234">
    <property type="entry name" value="tyrS"/>
    <property type="match status" value="1"/>
</dbReference>
<dbReference type="GO" id="GO:0006437">
    <property type="term" value="P:tyrosyl-tRNA aminoacylation"/>
    <property type="evidence" value="ECO:0007669"/>
    <property type="project" value="UniProtKB-UniRule"/>
</dbReference>
<evidence type="ECO:0000313" key="10">
    <source>
        <dbReference type="EMBL" id="BAP01329.1"/>
    </source>
</evidence>
<evidence type="ECO:0000256" key="5">
    <source>
        <dbReference type="ARBA" id="ARBA00022917"/>
    </source>
</evidence>
<name>A0AAT9F8X6_9BACT</name>
<feature type="domain" description="Tyrosine--tRNA ligase SYY-like C-terminal" evidence="9">
    <location>
        <begin position="344"/>
        <end position="410"/>
    </location>
</feature>
<dbReference type="InterPro" id="IPR002305">
    <property type="entry name" value="aa-tRNA-synth_Ic"/>
</dbReference>
<dbReference type="EC" id="6.1.1.1" evidence="8"/>
<reference evidence="10" key="1">
    <citation type="journal article" date="2014" name="Appl. Environ. Microbiol.">
        <title>Molecular Epidemiology of Cases of Mycoplasma californicum Infection in Japan.</title>
        <authorList>
            <person name="Hata E."/>
            <person name="Suzuki K."/>
            <person name="Hanyu H."/>
            <person name="Itoh M."/>
            <person name="Higuchi H."/>
            <person name="Kobayashi H."/>
        </authorList>
    </citation>
    <scope>NUCLEOTIDE SEQUENCE</scope>
    <source>
        <strain evidence="10">HAZ160_1</strain>
    </source>
</reference>
<comment type="subunit">
    <text evidence="8">Homodimer.</text>
</comment>
<dbReference type="InterPro" id="IPR001412">
    <property type="entry name" value="aa-tRNA-synth_I_CS"/>
</dbReference>
<dbReference type="GO" id="GO:0003723">
    <property type="term" value="F:RNA binding"/>
    <property type="evidence" value="ECO:0007669"/>
    <property type="project" value="UniProtKB-KW"/>
</dbReference>
<keyword evidence="5 8" id="KW-0648">Protein biosynthesis</keyword>
<comment type="similarity">
    <text evidence="8">Belongs to the class-I aminoacyl-tRNA synthetase family. TyrS type 1 subfamily.</text>
</comment>
<comment type="subcellular location">
    <subcellularLocation>
        <location evidence="8">Cytoplasm</location>
    </subcellularLocation>
</comment>
<proteinExistence type="inferred from homology"/>
<dbReference type="Gene3D" id="3.10.290.10">
    <property type="entry name" value="RNA-binding S4 domain"/>
    <property type="match status" value="1"/>
</dbReference>